<dbReference type="RefSeq" id="WP_087254006.1">
    <property type="nucleotide sequence ID" value="NZ_CAJKXS010000008.1"/>
</dbReference>
<gene>
    <name evidence="2" type="ORF">B5E91_01065</name>
</gene>
<organism evidence="2 3">
    <name type="scientific">Thomasclavelia spiroformis</name>
    <dbReference type="NCBI Taxonomy" id="29348"/>
    <lineage>
        <taxon>Bacteria</taxon>
        <taxon>Bacillati</taxon>
        <taxon>Bacillota</taxon>
        <taxon>Erysipelotrichia</taxon>
        <taxon>Erysipelotrichales</taxon>
        <taxon>Coprobacillaceae</taxon>
        <taxon>Thomasclavelia</taxon>
    </lineage>
</organism>
<evidence type="ECO:0000313" key="3">
    <source>
        <dbReference type="Proteomes" id="UP000196258"/>
    </source>
</evidence>
<proteinExistence type="predicted"/>
<feature type="domain" description="N-acetyltransferase" evidence="1">
    <location>
        <begin position="1"/>
        <end position="164"/>
    </location>
</feature>
<evidence type="ECO:0000259" key="1">
    <source>
        <dbReference type="PROSITE" id="PS51186"/>
    </source>
</evidence>
<dbReference type="PROSITE" id="PS51186">
    <property type="entry name" value="GNAT"/>
    <property type="match status" value="1"/>
</dbReference>
<keyword evidence="2" id="KW-0808">Transferase</keyword>
<comment type="caution">
    <text evidence="2">The sequence shown here is derived from an EMBL/GenBank/DDBJ whole genome shotgun (WGS) entry which is preliminary data.</text>
</comment>
<reference evidence="3" key="1">
    <citation type="submission" date="2017-04" db="EMBL/GenBank/DDBJ databases">
        <title>Function of individual gut microbiota members based on whole genome sequencing of pure cultures obtained from chicken caecum.</title>
        <authorList>
            <person name="Medvecky M."/>
            <person name="Cejkova D."/>
            <person name="Polansky O."/>
            <person name="Karasova D."/>
            <person name="Kubasova T."/>
            <person name="Cizek A."/>
            <person name="Rychlik I."/>
        </authorList>
    </citation>
    <scope>NUCLEOTIDE SEQUENCE [LARGE SCALE GENOMIC DNA]</scope>
    <source>
        <strain evidence="3">An149</strain>
    </source>
</reference>
<dbReference type="EMBL" id="NFLB01000001">
    <property type="protein sequence ID" value="OUQ06545.1"/>
    <property type="molecule type" value="Genomic_DNA"/>
</dbReference>
<evidence type="ECO:0000313" key="2">
    <source>
        <dbReference type="EMBL" id="OUQ06545.1"/>
    </source>
</evidence>
<dbReference type="AlphaFoldDB" id="A0A1Y4QMK7"/>
<dbReference type="InterPro" id="IPR016181">
    <property type="entry name" value="Acyl_CoA_acyltransferase"/>
</dbReference>
<dbReference type="SUPFAM" id="SSF55729">
    <property type="entry name" value="Acyl-CoA N-acyltransferases (Nat)"/>
    <property type="match status" value="1"/>
</dbReference>
<dbReference type="Pfam" id="PF00583">
    <property type="entry name" value="Acetyltransf_1"/>
    <property type="match status" value="1"/>
</dbReference>
<sequence>MKLRHTTINDLPEVIEIINQAKLYFKNEGIDQWQDGYPNEDSIINDINQNEAYVLEDNGKILATTMISSNIEPTYNYIEGNWLQNDKYMVIHRIAIHNDQKGKGLAKIIIDEALKLHPDIHSIRIDTHDDNLSMQRFLIKYGFTYCGTIYLENKSTRRAYEKVF</sequence>
<accession>A0A1Y4QMK7</accession>
<protein>
    <submittedName>
        <fullName evidence="2">GNAT family N-acetyltransferase</fullName>
    </submittedName>
</protein>
<name>A0A1Y4QMK7_9FIRM</name>
<dbReference type="Proteomes" id="UP000196258">
    <property type="component" value="Unassembled WGS sequence"/>
</dbReference>
<dbReference type="Gene3D" id="3.40.630.30">
    <property type="match status" value="1"/>
</dbReference>
<dbReference type="GO" id="GO:0016747">
    <property type="term" value="F:acyltransferase activity, transferring groups other than amino-acyl groups"/>
    <property type="evidence" value="ECO:0007669"/>
    <property type="project" value="InterPro"/>
</dbReference>
<dbReference type="InterPro" id="IPR000182">
    <property type="entry name" value="GNAT_dom"/>
</dbReference>
<dbReference type="CDD" id="cd04301">
    <property type="entry name" value="NAT_SF"/>
    <property type="match status" value="1"/>
</dbReference>